<dbReference type="SMART" id="SM00530">
    <property type="entry name" value="HTH_XRE"/>
    <property type="match status" value="1"/>
</dbReference>
<dbReference type="PANTHER" id="PTHR46797">
    <property type="entry name" value="HTH-TYPE TRANSCRIPTIONAL REGULATOR"/>
    <property type="match status" value="1"/>
</dbReference>
<dbReference type="PANTHER" id="PTHR46797:SF1">
    <property type="entry name" value="METHYLPHOSPHONATE SYNTHASE"/>
    <property type="match status" value="1"/>
</dbReference>
<gene>
    <name evidence="3" type="ORF">UFOVP726_28</name>
</gene>
<dbReference type="GO" id="GO:0003700">
    <property type="term" value="F:DNA-binding transcription factor activity"/>
    <property type="evidence" value="ECO:0007669"/>
    <property type="project" value="TreeGrafter"/>
</dbReference>
<organism evidence="3">
    <name type="scientific">uncultured Caudovirales phage</name>
    <dbReference type="NCBI Taxonomy" id="2100421"/>
    <lineage>
        <taxon>Viruses</taxon>
        <taxon>Duplodnaviria</taxon>
        <taxon>Heunggongvirae</taxon>
        <taxon>Uroviricota</taxon>
        <taxon>Caudoviricetes</taxon>
        <taxon>Peduoviridae</taxon>
        <taxon>Maltschvirus</taxon>
        <taxon>Maltschvirus maltsch</taxon>
    </lineage>
</organism>
<dbReference type="Gene3D" id="1.10.260.40">
    <property type="entry name" value="lambda repressor-like DNA-binding domains"/>
    <property type="match status" value="1"/>
</dbReference>
<sequence length="134" mass="14236">MIFGSGIPADMDTLSSRLREARKAKGLSQTELAKAAGVAQSTVGNIESGDRDGASSLAAIAEALGVRYRWLRDGDGTRELPAIGWPFSAALRDRVKALDAEGLRRAENLLRSHFDMDALPRAEDSSGKQPALAA</sequence>
<dbReference type="InterPro" id="IPR010982">
    <property type="entry name" value="Lambda_DNA-bd_dom_sf"/>
</dbReference>
<dbReference type="InterPro" id="IPR050807">
    <property type="entry name" value="TransReg_Diox_bact_type"/>
</dbReference>
<dbReference type="PROSITE" id="PS50943">
    <property type="entry name" value="HTH_CROC1"/>
    <property type="match status" value="1"/>
</dbReference>
<evidence type="ECO:0000256" key="1">
    <source>
        <dbReference type="ARBA" id="ARBA00023125"/>
    </source>
</evidence>
<dbReference type="SUPFAM" id="SSF47413">
    <property type="entry name" value="lambda repressor-like DNA-binding domains"/>
    <property type="match status" value="1"/>
</dbReference>
<evidence type="ECO:0000313" key="3">
    <source>
        <dbReference type="EMBL" id="CAB4159800.1"/>
    </source>
</evidence>
<protein>
    <submittedName>
        <fullName evidence="3">HipB Predicted transcriptional regulators</fullName>
    </submittedName>
</protein>
<dbReference type="Pfam" id="PF01381">
    <property type="entry name" value="HTH_3"/>
    <property type="match status" value="1"/>
</dbReference>
<proteinExistence type="predicted"/>
<keyword evidence="1" id="KW-0238">DNA-binding</keyword>
<dbReference type="InterPro" id="IPR001387">
    <property type="entry name" value="Cro/C1-type_HTH"/>
</dbReference>
<reference evidence="3" key="1">
    <citation type="submission" date="2020-04" db="EMBL/GenBank/DDBJ databases">
        <authorList>
            <person name="Chiriac C."/>
            <person name="Salcher M."/>
            <person name="Ghai R."/>
            <person name="Kavagutti S V."/>
        </authorList>
    </citation>
    <scope>NUCLEOTIDE SEQUENCE</scope>
</reference>
<dbReference type="EMBL" id="LR796695">
    <property type="protein sequence ID" value="CAB4159800.1"/>
    <property type="molecule type" value="Genomic_DNA"/>
</dbReference>
<dbReference type="GO" id="GO:0003677">
    <property type="term" value="F:DNA binding"/>
    <property type="evidence" value="ECO:0007669"/>
    <property type="project" value="UniProtKB-KW"/>
</dbReference>
<name>A0A6J5NJ04_9CAUD</name>
<feature type="domain" description="HTH cro/C1-type" evidence="2">
    <location>
        <begin position="18"/>
        <end position="71"/>
    </location>
</feature>
<dbReference type="CDD" id="cd00093">
    <property type="entry name" value="HTH_XRE"/>
    <property type="match status" value="1"/>
</dbReference>
<evidence type="ECO:0000259" key="2">
    <source>
        <dbReference type="PROSITE" id="PS50943"/>
    </source>
</evidence>
<accession>A0A6J5NJ04</accession>